<sequence>MKRTYIVPLGLLLFFGTSGFAQERRWTLEECITHAYEHNIEIKTEELTAAEKRIALSESKWNYAPDLSASTGVSFSTGRVLDETTYEFVENETVAGNNASLGANILLFGGLKNYYNLKRAQLDLRSSLLAVEKMRNDVRMNVTAYYLEILCAEETIRDAEQVVAELRIQEEKTAKKVEARKVTTADLLQIRSQLADAENDVLTARNTYDIARLNLCQLLEIDDYTTFRTVAPDVGELTRYDIADSPAEVLDAARGLPELEAARVGIDLARRNLQIARTAYWPTLSLSVGYGSSYSDVRQKMFRNPDGTYRYDAYPFFEQYKDNASSYVSLSLNIPIFGKFTTRKNVQRQKLAIRQAEYALRTTEKQVEKEVTQALIDARTAWERYRGAQRYVASAEEAARQIARKYDLGAATVTDYNTAVSTQVKARSQLLQTKYEYLFKIKTLTYYTNYYYGE</sequence>
<evidence type="ECO:0000313" key="10">
    <source>
        <dbReference type="Proteomes" id="UP000318946"/>
    </source>
</evidence>
<keyword evidence="10" id="KW-1185">Reference proteome</keyword>
<dbReference type="GO" id="GO:0015562">
    <property type="term" value="F:efflux transmembrane transporter activity"/>
    <property type="evidence" value="ECO:0007669"/>
    <property type="project" value="InterPro"/>
</dbReference>
<keyword evidence="8" id="KW-0175">Coiled coil</keyword>
<dbReference type="Pfam" id="PF02321">
    <property type="entry name" value="OEP"/>
    <property type="match status" value="2"/>
</dbReference>
<keyword evidence="6" id="KW-0472">Membrane</keyword>
<evidence type="ECO:0000256" key="2">
    <source>
        <dbReference type="ARBA" id="ARBA00007613"/>
    </source>
</evidence>
<evidence type="ECO:0000256" key="6">
    <source>
        <dbReference type="ARBA" id="ARBA00023136"/>
    </source>
</evidence>
<dbReference type="GO" id="GO:1990281">
    <property type="term" value="C:efflux pump complex"/>
    <property type="evidence" value="ECO:0007669"/>
    <property type="project" value="TreeGrafter"/>
</dbReference>
<keyword evidence="4" id="KW-1134">Transmembrane beta strand</keyword>
<accession>A0A4Y1WRX3</accession>
<feature type="coiled-coil region" evidence="8">
    <location>
        <begin position="149"/>
        <end position="207"/>
    </location>
</feature>
<dbReference type="GO" id="GO:0009279">
    <property type="term" value="C:cell outer membrane"/>
    <property type="evidence" value="ECO:0007669"/>
    <property type="project" value="UniProtKB-SubCell"/>
</dbReference>
<evidence type="ECO:0000256" key="1">
    <source>
        <dbReference type="ARBA" id="ARBA00004442"/>
    </source>
</evidence>
<protein>
    <submittedName>
        <fullName evidence="9">Transporter</fullName>
    </submittedName>
</protein>
<evidence type="ECO:0000256" key="3">
    <source>
        <dbReference type="ARBA" id="ARBA00022448"/>
    </source>
</evidence>
<comment type="subcellular location">
    <subcellularLocation>
        <location evidence="1">Cell outer membrane</location>
    </subcellularLocation>
</comment>
<reference evidence="10" key="1">
    <citation type="submission" date="2019-06" db="EMBL/GenBank/DDBJ databases">
        <title>Alistipes onderdonkii subsp. vulgaris subsp. nov., Alistipes dispar sp. nov. and Alistipes communis sp. nov., isolated from human faeces, and creation of Alistipes onderdonkii subsp. onderdonkii subsp. nov.</title>
        <authorList>
            <person name="Sakamoto M."/>
            <person name="Ikeyama N."/>
            <person name="Ogata Y."/>
            <person name="Suda W."/>
            <person name="Iino T."/>
            <person name="Hattori M."/>
            <person name="Ohkuma M."/>
        </authorList>
    </citation>
    <scope>NUCLEOTIDE SEQUENCE [LARGE SCALE GENOMIC DNA]</scope>
    <source>
        <strain evidence="10">5CBH24</strain>
    </source>
</reference>
<dbReference type="PANTHER" id="PTHR30026">
    <property type="entry name" value="OUTER MEMBRANE PROTEIN TOLC"/>
    <property type="match status" value="1"/>
</dbReference>
<dbReference type="SUPFAM" id="SSF56954">
    <property type="entry name" value="Outer membrane efflux proteins (OEP)"/>
    <property type="match status" value="1"/>
</dbReference>
<comment type="similarity">
    <text evidence="2">Belongs to the outer membrane factor (OMF) (TC 1.B.17) family.</text>
</comment>
<dbReference type="PANTHER" id="PTHR30026:SF20">
    <property type="entry name" value="OUTER MEMBRANE PROTEIN TOLC"/>
    <property type="match status" value="1"/>
</dbReference>
<dbReference type="RefSeq" id="WP_162502247.1">
    <property type="nucleotide sequence ID" value="NZ_AP019735.1"/>
</dbReference>
<proteinExistence type="inferred from homology"/>
<evidence type="ECO:0000256" key="7">
    <source>
        <dbReference type="ARBA" id="ARBA00023237"/>
    </source>
</evidence>
<keyword evidence="7" id="KW-0998">Cell outer membrane</keyword>
<dbReference type="AlphaFoldDB" id="A0A4Y1WRX3"/>
<evidence type="ECO:0000256" key="4">
    <source>
        <dbReference type="ARBA" id="ARBA00022452"/>
    </source>
</evidence>
<gene>
    <name evidence="9" type="ORF">A5CBH24_01010</name>
</gene>
<evidence type="ECO:0000313" key="9">
    <source>
        <dbReference type="EMBL" id="BBL02788.1"/>
    </source>
</evidence>
<keyword evidence="5" id="KW-0812">Transmembrane</keyword>
<dbReference type="GeneID" id="78340823"/>
<evidence type="ECO:0000256" key="5">
    <source>
        <dbReference type="ARBA" id="ARBA00022692"/>
    </source>
</evidence>
<evidence type="ECO:0000256" key="8">
    <source>
        <dbReference type="SAM" id="Coils"/>
    </source>
</evidence>
<dbReference type="KEGG" id="acou:A5CBH24_01010"/>
<organism evidence="9 10">
    <name type="scientific">Alistipes communis</name>
    <dbReference type="NCBI Taxonomy" id="2585118"/>
    <lineage>
        <taxon>Bacteria</taxon>
        <taxon>Pseudomonadati</taxon>
        <taxon>Bacteroidota</taxon>
        <taxon>Bacteroidia</taxon>
        <taxon>Bacteroidales</taxon>
        <taxon>Rikenellaceae</taxon>
        <taxon>Alistipes</taxon>
    </lineage>
</organism>
<keyword evidence="3" id="KW-0813">Transport</keyword>
<dbReference type="InterPro" id="IPR051906">
    <property type="entry name" value="TolC-like"/>
</dbReference>
<dbReference type="GO" id="GO:0015288">
    <property type="term" value="F:porin activity"/>
    <property type="evidence" value="ECO:0007669"/>
    <property type="project" value="TreeGrafter"/>
</dbReference>
<dbReference type="InterPro" id="IPR003423">
    <property type="entry name" value="OMP_efflux"/>
</dbReference>
<dbReference type="EMBL" id="AP019735">
    <property type="protein sequence ID" value="BBL02788.1"/>
    <property type="molecule type" value="Genomic_DNA"/>
</dbReference>
<name>A0A4Y1WRX3_9BACT</name>
<dbReference type="Proteomes" id="UP000318946">
    <property type="component" value="Chromosome"/>
</dbReference>
<dbReference type="Gene3D" id="1.20.1600.10">
    <property type="entry name" value="Outer membrane efflux proteins (OEP)"/>
    <property type="match status" value="1"/>
</dbReference>